<accession>A0A6V8H2H0</accession>
<evidence type="ECO:0000313" key="5">
    <source>
        <dbReference type="Proteomes" id="UP000053095"/>
    </source>
</evidence>
<sequence>MKNSTSKYEDFRELHEDGHDSGVVDDDGAVLYETPYSLLLNAFVRYNDVDKLARYLQNHDYANYGHVEVYNWDPFYIAAEYGSTEALDLLIKHYNAHSTDTKMKPLEKRGFRLLHVACLNAVSRLYCFCWILNPRWQVSTSKGDPSKWQDYETPILSAADTFSYIPRGFGFEDLEIRTQLARAEELMNKLLNRGASARDVLISSFDKHILDTVLSRAISRASYSLVKRLVTEGADVHTHTIQHISSFSSGPQDETVQGVTPLHLGSLHANLDGIQALFGLRGNKATVVEIAHSKDSAGRLPLHWAARGSHGPEYCYMIPRDEIVAHVASTIELLLTIAPDTINVKDNRGNNALWYMVSLFREHINQYYVVLKFLFELGADANMRNQNGMNMLHVLGFTQNGEAIDPVIIERLVVHGANLSDIDILGNTPLNQMAINLRQVEAVRALLRCGASMNVKNMKGDSPLHQAAHGRVFCYKDGTGIEGHGVPLDAKIKAQDEMMKVLEEAGSGLDLMNEKNIDGKTSRQLLEETRNKWRQQEQERLSRVSRSANKTM</sequence>
<evidence type="ECO:0000256" key="3">
    <source>
        <dbReference type="SAM" id="MobiDB-lite"/>
    </source>
</evidence>
<dbReference type="AlphaFoldDB" id="A0A6V8H2H0"/>
<evidence type="ECO:0000256" key="1">
    <source>
        <dbReference type="ARBA" id="ARBA00022737"/>
    </source>
</evidence>
<feature type="compositionally biased region" description="Basic and acidic residues" evidence="3">
    <location>
        <begin position="532"/>
        <end position="542"/>
    </location>
</feature>
<evidence type="ECO:0000256" key="2">
    <source>
        <dbReference type="ARBA" id="ARBA00023043"/>
    </source>
</evidence>
<dbReference type="SUPFAM" id="SSF48403">
    <property type="entry name" value="Ankyrin repeat"/>
    <property type="match status" value="1"/>
</dbReference>
<gene>
    <name evidence="4" type="ORF">TCE0_015r01717</name>
</gene>
<keyword evidence="5" id="KW-1185">Reference proteome</keyword>
<dbReference type="InterPro" id="IPR002110">
    <property type="entry name" value="Ankyrin_rpt"/>
</dbReference>
<name>A0A6V8H2H0_TALPI</name>
<reference evidence="5" key="1">
    <citation type="journal article" date="2015" name="Genome Announc.">
        <title>Draft genome sequence of Talaromyces cellulolyticus strain Y-94, a source of lignocellulosic biomass-degrading enzymes.</title>
        <authorList>
            <person name="Fujii T."/>
            <person name="Koike H."/>
            <person name="Sawayama S."/>
            <person name="Yano S."/>
            <person name="Inoue H."/>
        </authorList>
    </citation>
    <scope>NUCLEOTIDE SEQUENCE [LARGE SCALE GENOMIC DNA]</scope>
    <source>
        <strain evidence="5">Y-94</strain>
    </source>
</reference>
<keyword evidence="2" id="KW-0040">ANK repeat</keyword>
<dbReference type="EMBL" id="DF933811">
    <property type="protein sequence ID" value="GAM34255.1"/>
    <property type="molecule type" value="Genomic_DNA"/>
</dbReference>
<feature type="region of interest" description="Disordered" evidence="3">
    <location>
        <begin position="532"/>
        <end position="552"/>
    </location>
</feature>
<comment type="caution">
    <text evidence="4">The sequence shown here is derived from an EMBL/GenBank/DDBJ whole genome shotgun (WGS) entry which is preliminary data.</text>
</comment>
<dbReference type="Proteomes" id="UP000053095">
    <property type="component" value="Unassembled WGS sequence"/>
</dbReference>
<dbReference type="InterPro" id="IPR036770">
    <property type="entry name" value="Ankyrin_rpt-contain_sf"/>
</dbReference>
<dbReference type="Pfam" id="PF12796">
    <property type="entry name" value="Ank_2"/>
    <property type="match status" value="1"/>
</dbReference>
<keyword evidence="1" id="KW-0677">Repeat</keyword>
<dbReference type="PANTHER" id="PTHR24126">
    <property type="entry name" value="ANKYRIN REPEAT, PH AND SEC7 DOMAIN CONTAINING PROTEIN SECG-RELATED"/>
    <property type="match status" value="1"/>
</dbReference>
<organism evidence="4 5">
    <name type="scientific">Talaromyces pinophilus</name>
    <name type="common">Penicillium pinophilum</name>
    <dbReference type="NCBI Taxonomy" id="128442"/>
    <lineage>
        <taxon>Eukaryota</taxon>
        <taxon>Fungi</taxon>
        <taxon>Dikarya</taxon>
        <taxon>Ascomycota</taxon>
        <taxon>Pezizomycotina</taxon>
        <taxon>Eurotiomycetes</taxon>
        <taxon>Eurotiomycetidae</taxon>
        <taxon>Eurotiales</taxon>
        <taxon>Trichocomaceae</taxon>
        <taxon>Talaromyces</taxon>
        <taxon>Talaromyces sect. Talaromyces</taxon>
    </lineage>
</organism>
<dbReference type="Gene3D" id="1.25.40.20">
    <property type="entry name" value="Ankyrin repeat-containing domain"/>
    <property type="match status" value="1"/>
</dbReference>
<proteinExistence type="predicted"/>
<dbReference type="SMART" id="SM00248">
    <property type="entry name" value="ANK"/>
    <property type="match status" value="8"/>
</dbReference>
<protein>
    <submittedName>
        <fullName evidence="4">Uncharacterized protein</fullName>
    </submittedName>
</protein>
<evidence type="ECO:0000313" key="4">
    <source>
        <dbReference type="EMBL" id="GAM34255.1"/>
    </source>
</evidence>
<dbReference type="PANTHER" id="PTHR24126:SF14">
    <property type="entry name" value="ANK_REP_REGION DOMAIN-CONTAINING PROTEIN"/>
    <property type="match status" value="1"/>
</dbReference>